<accession>A0AA95N9K2</accession>
<dbReference type="Proteomes" id="UP001177769">
    <property type="component" value="Chromosome"/>
</dbReference>
<keyword evidence="3" id="KW-1185">Reference proteome</keyword>
<proteinExistence type="predicted"/>
<keyword evidence="1" id="KW-0812">Transmembrane</keyword>
<keyword evidence="1" id="KW-1133">Transmembrane helix</keyword>
<sequence length="90" mass="9934">MNLVDALGHLVNLFAPAWGVAALMALAIKLVWRREHHALAWRRLLLWGGLGGSLAVLVALAWLARDGTMLGYGLTLLGVVLPQWWLTLKR</sequence>
<evidence type="ECO:0000313" key="3">
    <source>
        <dbReference type="Proteomes" id="UP001177769"/>
    </source>
</evidence>
<dbReference type="KEGG" id="pais:PFX98_13050"/>
<name>A0AA95N9K2_9BURK</name>
<organism evidence="2 3">
    <name type="scientific">Paucibacter sediminis</name>
    <dbReference type="NCBI Taxonomy" id="3019553"/>
    <lineage>
        <taxon>Bacteria</taxon>
        <taxon>Pseudomonadati</taxon>
        <taxon>Pseudomonadota</taxon>
        <taxon>Betaproteobacteria</taxon>
        <taxon>Burkholderiales</taxon>
        <taxon>Sphaerotilaceae</taxon>
        <taxon>Roseateles</taxon>
    </lineage>
</organism>
<dbReference type="RefSeq" id="WP_285230935.1">
    <property type="nucleotide sequence ID" value="NZ_CP116346.1"/>
</dbReference>
<reference evidence="2" key="1">
    <citation type="submission" date="2023-01" db="EMBL/GenBank/DDBJ databases">
        <title>Whole genome sequence of Paucibacter sp. S2-9 isolated from pond sediment.</title>
        <authorList>
            <person name="Jung J.Y."/>
        </authorList>
    </citation>
    <scope>NUCLEOTIDE SEQUENCE</scope>
    <source>
        <strain evidence="2">S2-9</strain>
    </source>
</reference>
<dbReference type="EMBL" id="CP116346">
    <property type="protein sequence ID" value="WIT09865.1"/>
    <property type="molecule type" value="Genomic_DNA"/>
</dbReference>
<dbReference type="AlphaFoldDB" id="A0AA95N9K2"/>
<keyword evidence="1" id="KW-0472">Membrane</keyword>
<evidence type="ECO:0000256" key="1">
    <source>
        <dbReference type="SAM" id="Phobius"/>
    </source>
</evidence>
<feature type="transmembrane region" description="Helical" evidence="1">
    <location>
        <begin position="44"/>
        <end position="63"/>
    </location>
</feature>
<feature type="transmembrane region" description="Helical" evidence="1">
    <location>
        <begin position="6"/>
        <end position="32"/>
    </location>
</feature>
<evidence type="ECO:0000313" key="2">
    <source>
        <dbReference type="EMBL" id="WIT09865.1"/>
    </source>
</evidence>
<gene>
    <name evidence="2" type="ORF">PFX98_13050</name>
</gene>
<protein>
    <submittedName>
        <fullName evidence="2">Uncharacterized protein</fullName>
    </submittedName>
</protein>
<feature type="transmembrane region" description="Helical" evidence="1">
    <location>
        <begin position="69"/>
        <end position="88"/>
    </location>
</feature>